<organism evidence="3 4">
    <name type="scientific">Lolium multiflorum</name>
    <name type="common">Italian ryegrass</name>
    <name type="synonym">Lolium perenne subsp. multiflorum</name>
    <dbReference type="NCBI Taxonomy" id="4521"/>
    <lineage>
        <taxon>Eukaryota</taxon>
        <taxon>Viridiplantae</taxon>
        <taxon>Streptophyta</taxon>
        <taxon>Embryophyta</taxon>
        <taxon>Tracheophyta</taxon>
        <taxon>Spermatophyta</taxon>
        <taxon>Magnoliopsida</taxon>
        <taxon>Liliopsida</taxon>
        <taxon>Poales</taxon>
        <taxon>Poaceae</taxon>
        <taxon>BOP clade</taxon>
        <taxon>Pooideae</taxon>
        <taxon>Poodae</taxon>
        <taxon>Poeae</taxon>
        <taxon>Poeae Chloroplast Group 2 (Poeae type)</taxon>
        <taxon>Loliodinae</taxon>
        <taxon>Loliinae</taxon>
        <taxon>Lolium</taxon>
    </lineage>
</organism>
<evidence type="ECO:0008006" key="5">
    <source>
        <dbReference type="Google" id="ProtNLM"/>
    </source>
</evidence>
<comment type="caution">
    <text evidence="3">The sequence shown here is derived from an EMBL/GenBank/DDBJ whole genome shotgun (WGS) entry which is preliminary data.</text>
</comment>
<feature type="transmembrane region" description="Helical" evidence="2">
    <location>
        <begin position="21"/>
        <end position="49"/>
    </location>
</feature>
<evidence type="ECO:0000256" key="1">
    <source>
        <dbReference type="SAM" id="MobiDB-lite"/>
    </source>
</evidence>
<gene>
    <name evidence="3" type="ORF">QYE76_065277</name>
</gene>
<evidence type="ECO:0000313" key="4">
    <source>
        <dbReference type="Proteomes" id="UP001231189"/>
    </source>
</evidence>
<accession>A0AAD8SAR0</accession>
<protein>
    <recommendedName>
        <fullName evidence="5">Transmembrane protein</fullName>
    </recommendedName>
</protein>
<name>A0AAD8SAR0_LOLMU</name>
<evidence type="ECO:0000313" key="3">
    <source>
        <dbReference type="EMBL" id="KAK1647472.1"/>
    </source>
</evidence>
<dbReference type="Proteomes" id="UP001231189">
    <property type="component" value="Unassembled WGS sequence"/>
</dbReference>
<proteinExistence type="predicted"/>
<reference evidence="3" key="1">
    <citation type="submission" date="2023-07" db="EMBL/GenBank/DDBJ databases">
        <title>A chromosome-level genome assembly of Lolium multiflorum.</title>
        <authorList>
            <person name="Chen Y."/>
            <person name="Copetti D."/>
            <person name="Kolliker R."/>
            <person name="Studer B."/>
        </authorList>
    </citation>
    <scope>NUCLEOTIDE SEQUENCE</scope>
    <source>
        <strain evidence="3">02402/16</strain>
        <tissue evidence="3">Leaf</tissue>
    </source>
</reference>
<feature type="region of interest" description="Disordered" evidence="1">
    <location>
        <begin position="140"/>
        <end position="160"/>
    </location>
</feature>
<keyword evidence="2" id="KW-0812">Transmembrane</keyword>
<sequence>MRRLLRSAVMKARRSISVSQSSCEMFTGFSFGATVRVFGGAFVGAFAAFTDAFLFDESTMDVRIGYSSSRDVHCTASARFHAKLYKHGERGVIMEEDEEGDDFMKAILLISVILSWRMAKVKGKVKGKVKKRHDDPVDDLGRTIADARSRRETEKERENLDRMLEDHRKALHSDAMMV</sequence>
<dbReference type="EMBL" id="JAUUTY010000004">
    <property type="protein sequence ID" value="KAK1647472.1"/>
    <property type="molecule type" value="Genomic_DNA"/>
</dbReference>
<keyword evidence="4" id="KW-1185">Reference proteome</keyword>
<keyword evidence="2" id="KW-1133">Transmembrane helix</keyword>
<keyword evidence="2" id="KW-0472">Membrane</keyword>
<dbReference type="AlphaFoldDB" id="A0AAD8SAR0"/>
<evidence type="ECO:0000256" key="2">
    <source>
        <dbReference type="SAM" id="Phobius"/>
    </source>
</evidence>